<reference evidence="2" key="1">
    <citation type="journal article" date="2021" name="Proc. Natl. Acad. Sci. U.S.A.">
        <title>A Catalog of Tens of Thousands of Viruses from Human Metagenomes Reveals Hidden Associations with Chronic Diseases.</title>
        <authorList>
            <person name="Tisza M.J."/>
            <person name="Buck C.B."/>
        </authorList>
    </citation>
    <scope>NUCLEOTIDE SEQUENCE</scope>
    <source>
        <strain evidence="2">CtQcs9</strain>
    </source>
</reference>
<dbReference type="EMBL" id="BK059082">
    <property type="protein sequence ID" value="DAE28189.1"/>
    <property type="molecule type" value="Genomic_DNA"/>
</dbReference>
<sequence>MFSVSGITIALAVSTIAPVKAAGNAYYVILGINLVAIPSPPVINPMASNNFSIFCMDSSYSSLALFLSTALLIGSVIGLGENCSAKLYAFF</sequence>
<evidence type="ECO:0000256" key="1">
    <source>
        <dbReference type="SAM" id="Phobius"/>
    </source>
</evidence>
<accession>A0A8S5RAV6</accession>
<keyword evidence="1" id="KW-0812">Transmembrane</keyword>
<keyword evidence="1" id="KW-1133">Transmembrane helix</keyword>
<keyword evidence="1" id="KW-0472">Membrane</keyword>
<feature type="transmembrane region" description="Helical" evidence="1">
    <location>
        <begin position="60"/>
        <end position="80"/>
    </location>
</feature>
<evidence type="ECO:0000313" key="2">
    <source>
        <dbReference type="EMBL" id="DAE28189.1"/>
    </source>
</evidence>
<proteinExistence type="predicted"/>
<name>A0A8S5RAV6_9VIRU</name>
<organism evidence="2">
    <name type="scientific">virus sp. ctQcs9</name>
    <dbReference type="NCBI Taxonomy" id="2825816"/>
    <lineage>
        <taxon>Viruses</taxon>
    </lineage>
</organism>
<protein>
    <submittedName>
        <fullName evidence="2">Uncharacterized protein</fullName>
    </submittedName>
</protein>